<keyword evidence="1 3" id="KW-0732">Signal</keyword>
<feature type="transmembrane region" description="Helical" evidence="4">
    <location>
        <begin position="444"/>
        <end position="469"/>
    </location>
</feature>
<dbReference type="InterPro" id="IPR008963">
    <property type="entry name" value="Purple_acid_Pase-like_N"/>
</dbReference>
<comment type="similarity">
    <text evidence="3">Belongs to the metallophosphoesterase superfamily. Purple acid phosphatase family.</text>
</comment>
<dbReference type="PANTHER" id="PTHR45867:SF3">
    <property type="entry name" value="ACID PHOSPHATASE TYPE 7"/>
    <property type="match status" value="1"/>
</dbReference>
<evidence type="ECO:0000259" key="7">
    <source>
        <dbReference type="Pfam" id="PF16656"/>
    </source>
</evidence>
<dbReference type="GO" id="GO:0046872">
    <property type="term" value="F:metal ion binding"/>
    <property type="evidence" value="ECO:0007669"/>
    <property type="project" value="InterPro"/>
</dbReference>
<accession>S5S2F6</accession>
<dbReference type="GO" id="GO:0003993">
    <property type="term" value="F:acid phosphatase activity"/>
    <property type="evidence" value="ECO:0007669"/>
    <property type="project" value="UniProtKB-EC"/>
</dbReference>
<gene>
    <name evidence="8" type="primary">PAP</name>
</gene>
<evidence type="ECO:0000313" key="8">
    <source>
        <dbReference type="EMBL" id="AGS13737.1"/>
    </source>
</evidence>
<dbReference type="AlphaFoldDB" id="S5S2F6"/>
<dbReference type="SUPFAM" id="SSF49363">
    <property type="entry name" value="Purple acid phosphatase, N-terminal domain"/>
    <property type="match status" value="1"/>
</dbReference>
<dbReference type="Pfam" id="PF00149">
    <property type="entry name" value="Metallophos"/>
    <property type="match status" value="1"/>
</dbReference>
<keyword evidence="3 8" id="KW-0378">Hydrolase</keyword>
<dbReference type="Pfam" id="PF14008">
    <property type="entry name" value="Metallophos_C"/>
    <property type="match status" value="1"/>
</dbReference>
<feature type="signal peptide" evidence="3">
    <location>
        <begin position="1"/>
        <end position="17"/>
    </location>
</feature>
<dbReference type="InterPro" id="IPR015914">
    <property type="entry name" value="PAPs_N"/>
</dbReference>
<keyword evidence="4" id="KW-0472">Membrane</keyword>
<dbReference type="Gene3D" id="2.60.40.380">
    <property type="entry name" value="Purple acid phosphatase-like, N-terminal"/>
    <property type="match status" value="1"/>
</dbReference>
<dbReference type="InterPro" id="IPR004843">
    <property type="entry name" value="Calcineurin-like_PHP"/>
</dbReference>
<evidence type="ECO:0000259" key="5">
    <source>
        <dbReference type="Pfam" id="PF00149"/>
    </source>
</evidence>
<dbReference type="EC" id="3.1.3.2" evidence="3"/>
<organism evidence="8">
    <name type="scientific">Pinctada imbricata</name>
    <name type="common">Atlantic pearl-oyster</name>
    <name type="synonym">Pinctada martensii</name>
    <dbReference type="NCBI Taxonomy" id="66713"/>
    <lineage>
        <taxon>Eukaryota</taxon>
        <taxon>Metazoa</taxon>
        <taxon>Spiralia</taxon>
        <taxon>Lophotrochozoa</taxon>
        <taxon>Mollusca</taxon>
        <taxon>Bivalvia</taxon>
        <taxon>Autobranchia</taxon>
        <taxon>Pteriomorphia</taxon>
        <taxon>Pterioida</taxon>
        <taxon>Pterioidea</taxon>
        <taxon>Pteriidae</taxon>
        <taxon>Pinctada</taxon>
    </lineage>
</organism>
<feature type="chain" id="PRO_5005146489" description="Purple acid phosphatase" evidence="3">
    <location>
        <begin position="18"/>
        <end position="526"/>
    </location>
</feature>
<dbReference type="InterPro" id="IPR041792">
    <property type="entry name" value="MPP_PAP"/>
</dbReference>
<feature type="domain" description="Calcineurin-like phosphoesterase" evidence="5">
    <location>
        <begin position="126"/>
        <end position="327"/>
    </location>
</feature>
<feature type="domain" description="Purple acid phosphatase N-terminal" evidence="7">
    <location>
        <begin position="21"/>
        <end position="116"/>
    </location>
</feature>
<feature type="domain" description="Purple acid phosphatase C-terminal" evidence="6">
    <location>
        <begin position="348"/>
        <end position="398"/>
    </location>
</feature>
<dbReference type="PANTHER" id="PTHR45867">
    <property type="entry name" value="PURPLE ACID PHOSPHATASE"/>
    <property type="match status" value="1"/>
</dbReference>
<evidence type="ECO:0000256" key="2">
    <source>
        <dbReference type="ARBA" id="ARBA00023180"/>
    </source>
</evidence>
<evidence type="ECO:0000256" key="1">
    <source>
        <dbReference type="ARBA" id="ARBA00022729"/>
    </source>
</evidence>
<dbReference type="InterPro" id="IPR025733">
    <property type="entry name" value="PAPs_C"/>
</dbReference>
<protein>
    <recommendedName>
        <fullName evidence="3">Purple acid phosphatase</fullName>
        <ecNumber evidence="3">3.1.3.2</ecNumber>
    </recommendedName>
</protein>
<dbReference type="InterPro" id="IPR029052">
    <property type="entry name" value="Metallo-depent_PP-like"/>
</dbReference>
<evidence type="ECO:0000256" key="4">
    <source>
        <dbReference type="SAM" id="Phobius"/>
    </source>
</evidence>
<proteinExistence type="evidence at transcript level"/>
<comment type="catalytic activity">
    <reaction evidence="3">
        <text>a phosphate monoester + H2O = an alcohol + phosphate</text>
        <dbReference type="Rhea" id="RHEA:15017"/>
        <dbReference type="ChEBI" id="CHEBI:15377"/>
        <dbReference type="ChEBI" id="CHEBI:30879"/>
        <dbReference type="ChEBI" id="CHEBI:43474"/>
        <dbReference type="ChEBI" id="CHEBI:67140"/>
        <dbReference type="EC" id="3.1.3.2"/>
    </reaction>
</comment>
<evidence type="ECO:0000256" key="3">
    <source>
        <dbReference type="RuleBase" id="RU361203"/>
    </source>
</evidence>
<dbReference type="Pfam" id="PF16656">
    <property type="entry name" value="Pur_ac_phosph_N"/>
    <property type="match status" value="1"/>
</dbReference>
<evidence type="ECO:0000259" key="6">
    <source>
        <dbReference type="Pfam" id="PF14008"/>
    </source>
</evidence>
<sequence>MGWISFLILGFSALVRGLDRPEQIHLSLGNSDDIMTVMWATSDDVTGHVMYGESINNLGSRSNSSVATLQTDSWNAMKNIHRAQMNGLVSGSTYFYKVVLSSGEEKVESSTYSFTTISQNKTKPRKFLVYGDLGKVEGKPTFPVLKEEVDSGEYDVIWHVGDFAYNMESDGGKTGDDFLSEIEPIASRIPYMTAPGNHELGNQLHHYRTRFSMPGTTWPMSEDRLWYSYNIGLVHFISYSTEVYFIDNQDYVCQQYYWLLQDLITANQNRDKQPWIVAMGHRPMYCSNKDADDCTGRIFGYWVKHGLEDLFQGQGVDFVIQAHEHSYERLWPMYNEKIIAKNYVDPEALVHVTSGAAGCGEIVDKMGEPDPWSAFRADTKSFHSFGKLIVYNNTHLQFIQETVKPRAELDNFWIVQHNHGPRFDNVDCQNKSHANSICRCPFPFHYVTVAVASGITLVLVIVMACIWCCRRCGLCHCSRTTCSCCRKQSVWTKMRMKFEKSSRDKSYVHPIDCDTYNLLDNEDVEI</sequence>
<dbReference type="CDD" id="cd00839">
    <property type="entry name" value="MPP_PAPs"/>
    <property type="match status" value="1"/>
</dbReference>
<dbReference type="SUPFAM" id="SSF56300">
    <property type="entry name" value="Metallo-dependent phosphatases"/>
    <property type="match status" value="1"/>
</dbReference>
<keyword evidence="4" id="KW-0812">Transmembrane</keyword>
<dbReference type="Gene3D" id="3.60.21.10">
    <property type="match status" value="1"/>
</dbReference>
<keyword evidence="4" id="KW-1133">Transmembrane helix</keyword>
<reference evidence="8" key="1">
    <citation type="journal article" date="2015" name="Genet. Mol. Res.">
        <title>Molecular characterization and expression analysis of purple acid phosphatase gene from pearl oyster Pinctada martensii.</title>
        <authorList>
            <person name="Wang Q.H."/>
            <person name="Jiao Y."/>
            <person name="Du X.D."/>
            <person name="Zhao X.X."/>
            <person name="Huang R.L."/>
            <person name="Deng Y.W."/>
            <person name="Yan F."/>
        </authorList>
    </citation>
    <scope>NUCLEOTIDE SEQUENCE</scope>
    <source>
        <tissue evidence="8">Hemocyte</tissue>
    </source>
</reference>
<keyword evidence="2" id="KW-0325">Glycoprotein</keyword>
<dbReference type="EMBL" id="KC888746">
    <property type="protein sequence ID" value="AGS13737.1"/>
    <property type="molecule type" value="mRNA"/>
</dbReference>
<name>S5S2F6_PINIB</name>